<accession>A0A6F8T2B7</accession>
<dbReference type="AlphaFoldDB" id="A0A6F8T2B7"/>
<evidence type="ECO:0000313" key="2">
    <source>
        <dbReference type="EMBL" id="BCA94162.1"/>
    </source>
</evidence>
<gene>
    <name evidence="2" type="ORF">TUM19329_05230</name>
</gene>
<evidence type="ECO:0000313" key="3">
    <source>
        <dbReference type="Proteomes" id="UP000502894"/>
    </source>
</evidence>
<dbReference type="KEGG" id="lant:TUM19329_05230"/>
<keyword evidence="1" id="KW-0732">Signal</keyword>
<feature type="chain" id="PRO_5026188801" evidence="1">
    <location>
        <begin position="27"/>
        <end position="53"/>
    </location>
</feature>
<sequence>MKLNSTNYSASLLGALLALISAQIRASAMGPAQVTATEKVYFSIFGGGDHPTN</sequence>
<protein>
    <submittedName>
        <fullName evidence="2">Uncharacterized protein</fullName>
    </submittedName>
</protein>
<evidence type="ECO:0000256" key="1">
    <source>
        <dbReference type="SAM" id="SignalP"/>
    </source>
</evidence>
<proteinExistence type="predicted"/>
<dbReference type="EMBL" id="AP022839">
    <property type="protein sequence ID" value="BCA94162.1"/>
    <property type="molecule type" value="Genomic_DNA"/>
</dbReference>
<organism evidence="2 3">
    <name type="scientific">Legionella antarctica</name>
    <dbReference type="NCBI Taxonomy" id="2708020"/>
    <lineage>
        <taxon>Bacteria</taxon>
        <taxon>Pseudomonadati</taxon>
        <taxon>Pseudomonadota</taxon>
        <taxon>Gammaproteobacteria</taxon>
        <taxon>Legionellales</taxon>
        <taxon>Legionellaceae</taxon>
        <taxon>Legionella</taxon>
    </lineage>
</organism>
<keyword evidence="3" id="KW-1185">Reference proteome</keyword>
<dbReference type="Proteomes" id="UP000502894">
    <property type="component" value="Chromosome"/>
</dbReference>
<dbReference type="RefSeq" id="WP_173236135.1">
    <property type="nucleotide sequence ID" value="NZ_AP022839.1"/>
</dbReference>
<reference evidence="2" key="1">
    <citation type="journal article" date="2020" name="Microbiol. Resour. Announc.">
        <title>Complete Genome Sequence of Novel Psychrotolerant Legionella Strain TUM19329, Isolated from Antarctic Lake Sediment.</title>
        <authorList>
            <person name="Shimada S."/>
            <person name="Nakai R."/>
            <person name="Aoki K."/>
            <person name="Shimoeda N."/>
            <person name="Ohno G."/>
            <person name="Miyazaki Y."/>
            <person name="Kudoh S."/>
            <person name="Imura S."/>
            <person name="Watanabe K."/>
            <person name="Ishii Y."/>
            <person name="Tateda K."/>
        </authorList>
    </citation>
    <scope>NUCLEOTIDE SEQUENCE [LARGE SCALE GENOMIC DNA]</scope>
    <source>
        <strain evidence="2">TUM19329</strain>
    </source>
</reference>
<feature type="signal peptide" evidence="1">
    <location>
        <begin position="1"/>
        <end position="26"/>
    </location>
</feature>
<name>A0A6F8T2B7_9GAMM</name>